<keyword evidence="3" id="KW-0378">Hydrolase</keyword>
<dbReference type="InterPro" id="IPR021722">
    <property type="entry name" value="YvbH_oligomer_dom"/>
</dbReference>
<dbReference type="EC" id="3.1.26.5" evidence="3"/>
<evidence type="ECO:0000259" key="2">
    <source>
        <dbReference type="Pfam" id="PF11724"/>
    </source>
</evidence>
<accession>A0A0B5B0F9</accession>
<dbReference type="Gene3D" id="2.30.29.50">
    <property type="entry name" value="Bacterial Pleckstrin homology domain"/>
    <property type="match status" value="1"/>
</dbReference>
<dbReference type="InterPro" id="IPR037063">
    <property type="entry name" value="PHb_sf"/>
</dbReference>
<sequence>MFKKLGSDLLGLSDIGKILTPEQFSHADVDDYILNEDNEKIYFVIKSKTDEYCFTNLALIHLDGESAVSSKRLLSRYDYYYEAIDQVQLETAGTVDLDVELKFTIGGESFSIDVDKNQLDKLKDLYKALYKISVIQDQNKAKMNYAVQSQELASRYLERAGMSAGQGSGVVSDFEAIRNSTFEFMKEQHQANLRTDYGDVFEKYINN</sequence>
<dbReference type="InterPro" id="IPR012544">
    <property type="entry name" value="PHb"/>
</dbReference>
<name>A0A0B5B0F9_9BACL</name>
<protein>
    <submittedName>
        <fullName evidence="3">Ribonuclease P</fullName>
        <ecNumber evidence="3">3.1.26.5</ecNumber>
    </submittedName>
</protein>
<proteinExistence type="predicted"/>
<dbReference type="Gene3D" id="1.10.287.210">
    <property type="match status" value="1"/>
</dbReference>
<reference evidence="3 4" key="1">
    <citation type="submission" date="2014-08" db="EMBL/GenBank/DDBJ databases">
        <title>Complete genome of a marine bacteria Jeotgalibacillus malaysiensis.</title>
        <authorList>
            <person name="Yaakop A.S."/>
            <person name="Chan K.-G."/>
            <person name="Goh K.M."/>
        </authorList>
    </citation>
    <scope>NUCLEOTIDE SEQUENCE [LARGE SCALE GENOMIC DNA]</scope>
    <source>
        <strain evidence="3 4">D5</strain>
        <plasmid evidence="4">Plasmid</plasmid>
    </source>
</reference>
<keyword evidence="4" id="KW-1185">Reference proteome</keyword>
<dbReference type="CDD" id="cd13225">
    <property type="entry name" value="PH-like_bacteria"/>
    <property type="match status" value="1"/>
</dbReference>
<keyword evidence="3" id="KW-0614">Plasmid</keyword>
<dbReference type="PANTHER" id="PTHR35796">
    <property type="entry name" value="HYPOTHETICAL CYTOSOLIC PROTEIN"/>
    <property type="match status" value="1"/>
</dbReference>
<geneLocation type="plasmid" evidence="4"/>
<dbReference type="Pfam" id="PF11724">
    <property type="entry name" value="YvbH_ext"/>
    <property type="match status" value="1"/>
</dbReference>
<dbReference type="PANTHER" id="PTHR35796:SF2">
    <property type="entry name" value="YVBH-LIKE OLIGOMERISATION REGION"/>
    <property type="match status" value="1"/>
</dbReference>
<dbReference type="SUPFAM" id="SSF50729">
    <property type="entry name" value="PH domain-like"/>
    <property type="match status" value="1"/>
</dbReference>
<dbReference type="Pfam" id="PF08000">
    <property type="entry name" value="bPH_1"/>
    <property type="match status" value="1"/>
</dbReference>
<dbReference type="AlphaFoldDB" id="A0A0B5B0F9"/>
<evidence type="ECO:0000313" key="3">
    <source>
        <dbReference type="EMBL" id="AJD93659.1"/>
    </source>
</evidence>
<dbReference type="GO" id="GO:0004526">
    <property type="term" value="F:ribonuclease P activity"/>
    <property type="evidence" value="ECO:0007669"/>
    <property type="project" value="UniProtKB-EC"/>
</dbReference>
<dbReference type="KEGG" id="jeo:JMA_43420"/>
<gene>
    <name evidence="3" type="ORF">JMA_43420</name>
</gene>
<evidence type="ECO:0000313" key="4">
    <source>
        <dbReference type="Proteomes" id="UP000031449"/>
    </source>
</evidence>
<evidence type="ECO:0000259" key="1">
    <source>
        <dbReference type="Pfam" id="PF08000"/>
    </source>
</evidence>
<dbReference type="OrthoDB" id="2351508at2"/>
<feature type="domain" description="YvbH-like oligomerisation" evidence="2">
    <location>
        <begin position="144"/>
        <end position="207"/>
    </location>
</feature>
<organism evidence="3 4">
    <name type="scientific">Jeotgalibacillus malaysiensis</name>
    <dbReference type="NCBI Taxonomy" id="1508404"/>
    <lineage>
        <taxon>Bacteria</taxon>
        <taxon>Bacillati</taxon>
        <taxon>Bacillota</taxon>
        <taxon>Bacilli</taxon>
        <taxon>Bacillales</taxon>
        <taxon>Caryophanaceae</taxon>
        <taxon>Jeotgalibacillus</taxon>
    </lineage>
</organism>
<dbReference type="Proteomes" id="UP000031449">
    <property type="component" value="Plasmid unnamed"/>
</dbReference>
<dbReference type="HOGENOM" id="CLU_089144_2_0_9"/>
<dbReference type="EMBL" id="CP009417">
    <property type="protein sequence ID" value="AJD93659.1"/>
    <property type="molecule type" value="Genomic_DNA"/>
</dbReference>
<dbReference type="BioCyc" id="JESP1508404:G14D9-13665-MONOMER"/>
<feature type="domain" description="Bacterial Pleckstrin homology" evidence="1">
    <location>
        <begin position="10"/>
        <end position="132"/>
    </location>
</feature>